<dbReference type="SUPFAM" id="SSF74653">
    <property type="entry name" value="TolA/TonB C-terminal domain"/>
    <property type="match status" value="1"/>
</dbReference>
<dbReference type="KEGG" id="alp:LPB137_06475"/>
<feature type="domain" description="TonB C-terminal" evidence="5">
    <location>
        <begin position="170"/>
        <end position="257"/>
    </location>
</feature>
<dbReference type="EMBL" id="CP019070">
    <property type="protein sequence ID" value="APW65513.1"/>
    <property type="molecule type" value="Genomic_DNA"/>
</dbReference>
<evidence type="ECO:0000256" key="2">
    <source>
        <dbReference type="ARBA" id="ARBA00022692"/>
    </source>
</evidence>
<dbReference type="NCBIfam" id="TIGR01352">
    <property type="entry name" value="tonB_Cterm"/>
    <property type="match status" value="1"/>
</dbReference>
<dbReference type="STRING" id="1850254.LPB137_06475"/>
<dbReference type="InterPro" id="IPR037682">
    <property type="entry name" value="TonB_C"/>
</dbReference>
<evidence type="ECO:0000256" key="3">
    <source>
        <dbReference type="ARBA" id="ARBA00022989"/>
    </source>
</evidence>
<dbReference type="Gene3D" id="3.30.1150.10">
    <property type="match status" value="1"/>
</dbReference>
<keyword evidence="4" id="KW-0472">Membrane</keyword>
<dbReference type="OrthoDB" id="5349195at2"/>
<evidence type="ECO:0000256" key="1">
    <source>
        <dbReference type="ARBA" id="ARBA00004167"/>
    </source>
</evidence>
<protein>
    <recommendedName>
        <fullName evidence="5">TonB C-terminal domain-containing protein</fullName>
    </recommendedName>
</protein>
<accession>A0A1P8KLS0</accession>
<dbReference type="InterPro" id="IPR006260">
    <property type="entry name" value="TonB/TolA_C"/>
</dbReference>
<evidence type="ECO:0000259" key="5">
    <source>
        <dbReference type="PROSITE" id="PS52015"/>
    </source>
</evidence>
<gene>
    <name evidence="6" type="ORF">LPB137_06475</name>
</gene>
<dbReference type="AlphaFoldDB" id="A0A1P8KLS0"/>
<comment type="subcellular location">
    <subcellularLocation>
        <location evidence="1">Membrane</location>
        <topology evidence="1">Single-pass membrane protein</topology>
    </subcellularLocation>
</comment>
<dbReference type="PROSITE" id="PS52015">
    <property type="entry name" value="TONB_CTD"/>
    <property type="match status" value="1"/>
</dbReference>
<dbReference type="GO" id="GO:0055085">
    <property type="term" value="P:transmembrane transport"/>
    <property type="evidence" value="ECO:0007669"/>
    <property type="project" value="InterPro"/>
</dbReference>
<keyword evidence="2" id="KW-0812">Transmembrane</keyword>
<dbReference type="Pfam" id="PF03544">
    <property type="entry name" value="TonB_C"/>
    <property type="match status" value="1"/>
</dbReference>
<dbReference type="Proteomes" id="UP000186074">
    <property type="component" value="Chromosome"/>
</dbReference>
<dbReference type="RefSeq" id="WP_076085972.1">
    <property type="nucleotide sequence ID" value="NZ_CP019070.1"/>
</dbReference>
<evidence type="ECO:0000256" key="4">
    <source>
        <dbReference type="ARBA" id="ARBA00023136"/>
    </source>
</evidence>
<reference evidence="6 7" key="1">
    <citation type="submission" date="2017-01" db="EMBL/GenBank/DDBJ databases">
        <title>Genome sequencing of Arcobacter sp. LPB0137.</title>
        <authorList>
            <person name="Lee G.-W."/>
            <person name="Yi H."/>
        </authorList>
    </citation>
    <scope>NUCLEOTIDE SEQUENCE [LARGE SCALE GENOMIC DNA]</scope>
    <source>
        <strain evidence="6 7">LPB0137</strain>
    </source>
</reference>
<evidence type="ECO:0000313" key="6">
    <source>
        <dbReference type="EMBL" id="APW65513.1"/>
    </source>
</evidence>
<organism evidence="6 7">
    <name type="scientific">Poseidonibacter parvus</name>
    <dbReference type="NCBI Taxonomy" id="1850254"/>
    <lineage>
        <taxon>Bacteria</taxon>
        <taxon>Pseudomonadati</taxon>
        <taxon>Campylobacterota</taxon>
        <taxon>Epsilonproteobacteria</taxon>
        <taxon>Campylobacterales</taxon>
        <taxon>Arcobacteraceae</taxon>
        <taxon>Poseidonibacter</taxon>
    </lineage>
</organism>
<dbReference type="GO" id="GO:0016020">
    <property type="term" value="C:membrane"/>
    <property type="evidence" value="ECO:0007669"/>
    <property type="project" value="UniProtKB-SubCell"/>
</dbReference>
<sequence length="257" mass="30519">MKLIILSFIISISLHLFIFNDYELQKKQEVVKNEIKKEKKANVIFAKIKKEKKIVKKEILKAKVTKPKLLEKRKIVKKRVKKVTKKRPITKKVAKKLVKAPKKITYDKKRVTKLPSKKKLQAVKNRTLEDFLSQPDPIDKRILDDIQKLYGKEFETFTKVQKAFIKKNFNSFQVITQRVLTRLGYPQLAIQRRLSGKNVVEFLFHPNGDISNLRIINSSGYEVFDKYTLRLIQIAYKDYPKPKTTTKLRFNVRYRYY</sequence>
<keyword evidence="7" id="KW-1185">Reference proteome</keyword>
<proteinExistence type="predicted"/>
<keyword evidence="3" id="KW-1133">Transmembrane helix</keyword>
<name>A0A1P8KLS0_9BACT</name>
<evidence type="ECO:0000313" key="7">
    <source>
        <dbReference type="Proteomes" id="UP000186074"/>
    </source>
</evidence>